<dbReference type="RefSeq" id="WP_108973907.1">
    <property type="nucleotide sequence ID" value="NZ_CP022188.1"/>
</dbReference>
<organism evidence="1 2">
    <name type="scientific">Parazoarcus communis</name>
    <dbReference type="NCBI Taxonomy" id="41977"/>
    <lineage>
        <taxon>Bacteria</taxon>
        <taxon>Pseudomonadati</taxon>
        <taxon>Pseudomonadota</taxon>
        <taxon>Betaproteobacteria</taxon>
        <taxon>Rhodocyclales</taxon>
        <taxon>Zoogloeaceae</taxon>
        <taxon>Parazoarcus</taxon>
    </lineage>
</organism>
<name>A0A2U8H3I9_9RHOO</name>
<protein>
    <recommendedName>
        <fullName evidence="3">DUF3375 domain-containing protein</fullName>
    </recommendedName>
</protein>
<reference evidence="1 2" key="1">
    <citation type="submission" date="2017-06" db="EMBL/GenBank/DDBJ databases">
        <title>Azoarcus sp. TSNA42 complete genome sequence.</title>
        <authorList>
            <person name="Woo J.-H."/>
            <person name="Kim H.-S."/>
        </authorList>
    </citation>
    <scope>NUCLEOTIDE SEQUENCE [LARGE SCALE GENOMIC DNA]</scope>
    <source>
        <strain evidence="1 2">TSNA42</strain>
    </source>
</reference>
<dbReference type="AlphaFoldDB" id="A0A2U8H3I9"/>
<evidence type="ECO:0008006" key="3">
    <source>
        <dbReference type="Google" id="ProtNLM"/>
    </source>
</evidence>
<dbReference type="EMBL" id="CP022188">
    <property type="protein sequence ID" value="AWI80371.1"/>
    <property type="molecule type" value="Genomic_DNA"/>
</dbReference>
<sequence>MASPRTLTYSLYTHWDVVESLVPLTRDFPAFDSQQLLSVIARANPALDSAQRDEVLRQMVSSDLLRLLPRGNALELHPLVLEFVRGLTREHDLGLSEVLRARVDAIKDATARLADGVSSNQSDSMRGGAQKLSELFRQISQQLDQDRHAILELAERAKSADANLPLSRRYAEVLEAYDSYVEPMAEMMDSGPSGTFYRHLENAEQALDVAVDTLEVRGALYTHRLAMRQVAFQAKELRRLGREVLKQCSDTLLPLREELRQHNALSAAISHLLGQVRKRGLRRTLRSATLPLWQRDMQRRVTVGNEVLTLMSEALNYVPDTVAFPEEDGGSKEPLFDLVDEGSLLAALRRDAPIDNLLEWLHRQYPQWNDATTLRLYHEIVQQPQWRADQPESPVSQTLNTVRVRLHPHRILASNDPA</sequence>
<evidence type="ECO:0000313" key="2">
    <source>
        <dbReference type="Proteomes" id="UP000244902"/>
    </source>
</evidence>
<proteinExistence type="predicted"/>
<evidence type="ECO:0000313" key="1">
    <source>
        <dbReference type="EMBL" id="AWI80371.1"/>
    </source>
</evidence>
<accession>A0A2U8H3I9</accession>
<dbReference type="OrthoDB" id="5845356at2"/>
<dbReference type="Proteomes" id="UP000244902">
    <property type="component" value="Chromosome"/>
</dbReference>
<gene>
    <name evidence="1" type="ORF">CEW87_13985</name>
</gene>